<sequence>MQSIRNNPRMFTATLPAEPAPPLIEPKVDQPSFAGPQPRRWNLPTPIRAPSTLQSRLSEMPALPANSPAEVVASQFASRPTVRSVVAGMLDEALKRHYPTLDFNSANTSLATRLPTDSVQYKLTPLLDLALEHLATGSDLGLTAQSQWVESHSANPLSVVDASKRSEPLDTRIVELAIRSLRPHLVDAYAEALTRFWGQDTASATSHWLWLSDSLNDTVRVAGLQQPGLSAVQRETLDQIVRYPDSAQRRQVIGTDAAQVFMVQTTLKQAATATALLNPDLLITRQVNGQNLILQVTPAGVVTPHASMEAFAAALSKQLEGQLSFDHLSWKRVEPDGNIFDTQAAVILNRQLHNLQAIHLPASMQVDDLEQLFSQATDTAELFNSQPSTAPGRLAQMKRNLPAWLNNASAAERLAYQRNTLALASSVARHQGLTFLNDIPDIRTYAEQQLNAQLASKGYSASDLEITFKVAVGTLAGGYIEPIKMSLVDMALANLAGLPKGSMDIRLRGQPMTAPQMPQELKDLISTVNIGERYPALLNQRLLSDTAVARERAALFAEQVPLQLNMQALELKLKGQAGITAQGYRFVEAVTRPGTGPRRVDEQEITVRPLAFLRKPGATPDEVANMFLIEPLDPARGPHLLYRPMLSPALLEFASRDALLAAIQAPGELQQSILAWLPDDKARAVYGNGGFKTPHVARYGVFNEFDAPPTPAPTALALDDFAAARTLRSDLLDGNLMQYLYNSNAQSLVTLAQGQSTSDAQSRWALHKELGWLLFNTLLPVLRGPGAMAGWLLQLASVENDIKHATESANADTTQAMVDLLVNVATLLSHSTPSEAAVRPLGKVPFIEGAQVSIPLRRTDDTPPPTQVLIEEDAPAPSGLLDSNQPFDFAFSSLRGLSPAQRAYINTFSVPAPAREVTPIQSGKTQGLYLIDDKLHAHIDNHWFRVARDLDGFFVIDEHDKARTGPSLKHDDQGHWQFDIAPRLKGGMPVSDRIQTTLEGNATQGEAMLKSFASHRQRVLPMEVLMMSARERLQQTEQSLKKSDKTLRTLWGLVNSSGRGADFTDRYQQELSNNRNLTALLRQRLDDYQRYASFTIDGRKDAIQAVRSDNPAMDLEVFREVRGGEYRAIAEILRSIYVDHLYDADEFTHAPSGEPMAALADRVRANQPGAYAEMVEAMSLREMRLARLMKAGNAYEAFLDEWKNDSPVNKKQAEIFIRSTQQPPADLLLTSRLEQLSTLRELSIDRMVPTNAPEKRFFLDRFNRAELNAVSMSHIELQQHEGYTADERIAVLSNLIDRYQAELRNTQALQDISPESVRPVYGEFFVQCLQNVITQAQAELADLIREEQHLPPLVLRREDRARKSASKRVFKTRDKQTLVGTLRDKQPGETVPIIDVLDPQSGQALRTYSWHQDEGEWVQVVKPVALKPTSVPAPKPLSAYIGTARKLMDEQAPIERSIQFQKRKLDDPAQRESVNPQDWSDMLEAQADRLEQVAREAQANHKADSQTATLVEQWRNAVEHMRQQAIAHRCDGYLRQAPRPENIDYLWTHGRVDIGLVKRHKPLKGGEFLTEYAIRDKNGLKDLWYAHFHYPKANSPVENYSAAHLKIPEQRYLTQKDLVRQAGQDNSSIDRILRTQIKPPLDQKLFLKL</sequence>
<feature type="coiled-coil region" evidence="1">
    <location>
        <begin position="1289"/>
        <end position="1346"/>
    </location>
</feature>
<evidence type="ECO:0000256" key="2">
    <source>
        <dbReference type="SAM" id="MobiDB-lite"/>
    </source>
</evidence>
<gene>
    <name evidence="4" type="ORF">PFLU3_46880</name>
</gene>
<evidence type="ECO:0000256" key="1">
    <source>
        <dbReference type="SAM" id="Coils"/>
    </source>
</evidence>
<comment type="caution">
    <text evidence="4">The sequence shown here is derived from an EMBL/GenBank/DDBJ whole genome shotgun (WGS) entry which is preliminary data.</text>
</comment>
<dbReference type="InterPro" id="IPR046673">
    <property type="entry name" value="ToxA_N"/>
</dbReference>
<evidence type="ECO:0000313" key="5">
    <source>
        <dbReference type="Proteomes" id="UP000032210"/>
    </source>
</evidence>
<feature type="region of interest" description="Disordered" evidence="2">
    <location>
        <begin position="1"/>
        <end position="46"/>
    </location>
</feature>
<dbReference type="Pfam" id="PF20178">
    <property type="entry name" value="ToxA_N"/>
    <property type="match status" value="1"/>
</dbReference>
<feature type="domain" description="Dermonecrotic toxin N-terminal" evidence="3">
    <location>
        <begin position="436"/>
        <end position="664"/>
    </location>
</feature>
<dbReference type="Proteomes" id="UP000032210">
    <property type="component" value="Unassembled WGS sequence"/>
</dbReference>
<organism evidence="4 5">
    <name type="scientific">Pseudomonas fluorescens</name>
    <dbReference type="NCBI Taxonomy" id="294"/>
    <lineage>
        <taxon>Bacteria</taxon>
        <taxon>Pseudomonadati</taxon>
        <taxon>Pseudomonadota</taxon>
        <taxon>Gammaproteobacteria</taxon>
        <taxon>Pseudomonadales</taxon>
        <taxon>Pseudomonadaceae</taxon>
        <taxon>Pseudomonas</taxon>
    </lineage>
</organism>
<dbReference type="RefSeq" id="WP_235387863.1">
    <property type="nucleotide sequence ID" value="NZ_JXCQ01000063.1"/>
</dbReference>
<accession>A0A0D0T895</accession>
<proteinExistence type="predicted"/>
<dbReference type="PATRIC" id="fig|294.125.peg.4810"/>
<evidence type="ECO:0000313" key="4">
    <source>
        <dbReference type="EMBL" id="KIR19901.1"/>
    </source>
</evidence>
<keyword evidence="1" id="KW-0175">Coiled coil</keyword>
<evidence type="ECO:0000259" key="3">
    <source>
        <dbReference type="Pfam" id="PF20178"/>
    </source>
</evidence>
<protein>
    <recommendedName>
        <fullName evidence="3">Dermonecrotic toxin N-terminal domain-containing protein</fullName>
    </recommendedName>
</protein>
<name>A0A0D0T895_PSEFL</name>
<dbReference type="EMBL" id="JXCQ01000063">
    <property type="protein sequence ID" value="KIR19901.1"/>
    <property type="molecule type" value="Genomic_DNA"/>
</dbReference>
<reference evidence="4 5" key="1">
    <citation type="submission" date="2015-01" db="EMBL/GenBank/DDBJ databases">
        <title>Genome sequence of the beneficial rhizobacterium Pseudomonas fluorescens 2-79.</title>
        <authorList>
            <person name="Thuermer A."/>
            <person name="Daniel R."/>
        </authorList>
    </citation>
    <scope>NUCLEOTIDE SEQUENCE [LARGE SCALE GENOMIC DNA]</scope>
    <source>
        <strain evidence="4 5">2-79</strain>
    </source>
</reference>